<dbReference type="RefSeq" id="WP_067588317.1">
    <property type="nucleotide sequence ID" value="NZ_FOWC01000006.1"/>
</dbReference>
<dbReference type="SUPFAM" id="SSF47203">
    <property type="entry name" value="Acyl-CoA dehydrogenase C-terminal domain-like"/>
    <property type="match status" value="1"/>
</dbReference>
<dbReference type="AlphaFoldDB" id="A0A1I5SB00"/>
<dbReference type="STRING" id="112413.SAMN05421854_106258"/>
<protein>
    <submittedName>
        <fullName evidence="6">Acyl-CoA dehydrogenase</fullName>
    </submittedName>
    <submittedName>
        <fullName evidence="5">Hydroxylase</fullName>
    </submittedName>
</protein>
<feature type="domain" description="Acyl-CoA dehydrogenase C-terminal" evidence="4">
    <location>
        <begin position="241"/>
        <end position="370"/>
    </location>
</feature>
<evidence type="ECO:0000256" key="2">
    <source>
        <dbReference type="SAM" id="Phobius"/>
    </source>
</evidence>
<dbReference type="PANTHER" id="PTHR43884">
    <property type="entry name" value="ACYL-COA DEHYDROGENASE"/>
    <property type="match status" value="1"/>
</dbReference>
<dbReference type="GO" id="GO:0050660">
    <property type="term" value="F:flavin adenine dinucleotide binding"/>
    <property type="evidence" value="ECO:0007669"/>
    <property type="project" value="InterPro"/>
</dbReference>
<dbReference type="Gene3D" id="1.10.540.10">
    <property type="entry name" value="Acyl-CoA dehydrogenase/oxidase, N-terminal domain"/>
    <property type="match status" value="1"/>
</dbReference>
<gene>
    <name evidence="5" type="ORF">G3I59_01230</name>
    <name evidence="6" type="ORF">SAMN05421854_106258</name>
</gene>
<dbReference type="PIRSF" id="PIRSF016578">
    <property type="entry name" value="HsaA"/>
    <property type="match status" value="1"/>
</dbReference>
<dbReference type="EMBL" id="FOWC01000006">
    <property type="protein sequence ID" value="SFP67890.1"/>
    <property type="molecule type" value="Genomic_DNA"/>
</dbReference>
<evidence type="ECO:0000313" key="6">
    <source>
        <dbReference type="EMBL" id="SFP67890.1"/>
    </source>
</evidence>
<organism evidence="6 7">
    <name type="scientific">Amycolatopsis rubida</name>
    <dbReference type="NCBI Taxonomy" id="112413"/>
    <lineage>
        <taxon>Bacteria</taxon>
        <taxon>Bacillati</taxon>
        <taxon>Actinomycetota</taxon>
        <taxon>Actinomycetes</taxon>
        <taxon>Pseudonocardiales</taxon>
        <taxon>Pseudonocardiaceae</taxon>
        <taxon>Amycolatopsis</taxon>
    </lineage>
</organism>
<dbReference type="InterPro" id="IPR036250">
    <property type="entry name" value="AcylCo_DH-like_C"/>
</dbReference>
<dbReference type="Pfam" id="PF08028">
    <property type="entry name" value="Acyl-CoA_dh_2"/>
    <property type="match status" value="1"/>
</dbReference>
<dbReference type="GO" id="GO:0008470">
    <property type="term" value="F:3-methylbutanoyl-CoA dehydrogenase activity"/>
    <property type="evidence" value="ECO:0007669"/>
    <property type="project" value="TreeGrafter"/>
</dbReference>
<feature type="domain" description="Acyl-CoA dehydrogenase/oxidase N-terminal" evidence="3">
    <location>
        <begin position="20"/>
        <end position="93"/>
    </location>
</feature>
<dbReference type="SUPFAM" id="SSF56645">
    <property type="entry name" value="Acyl-CoA dehydrogenase NM domain-like"/>
    <property type="match status" value="1"/>
</dbReference>
<name>A0A1I5SB00_9PSEU</name>
<proteinExistence type="predicted"/>
<evidence type="ECO:0000259" key="4">
    <source>
        <dbReference type="Pfam" id="PF08028"/>
    </source>
</evidence>
<evidence type="ECO:0000256" key="1">
    <source>
        <dbReference type="ARBA" id="ARBA00023002"/>
    </source>
</evidence>
<evidence type="ECO:0000313" key="5">
    <source>
        <dbReference type="EMBL" id="NEC54268.1"/>
    </source>
</evidence>
<keyword evidence="2" id="KW-0472">Membrane</keyword>
<dbReference type="InterPro" id="IPR013786">
    <property type="entry name" value="AcylCoA_DH/ox_N"/>
</dbReference>
<dbReference type="Gene3D" id="2.40.110.10">
    <property type="entry name" value="Butyryl-CoA Dehydrogenase, subunit A, domain 2"/>
    <property type="match status" value="1"/>
</dbReference>
<feature type="transmembrane region" description="Helical" evidence="2">
    <location>
        <begin position="229"/>
        <end position="250"/>
    </location>
</feature>
<dbReference type="InterPro" id="IPR009100">
    <property type="entry name" value="AcylCoA_DH/oxidase_NM_dom_sf"/>
</dbReference>
<dbReference type="Gene3D" id="1.20.140.10">
    <property type="entry name" value="Butyryl-CoA Dehydrogenase, subunit A, domain 3"/>
    <property type="match status" value="1"/>
</dbReference>
<dbReference type="EMBL" id="JAAGNC010000009">
    <property type="protein sequence ID" value="NEC54268.1"/>
    <property type="molecule type" value="Genomic_DNA"/>
</dbReference>
<dbReference type="Proteomes" id="UP000470404">
    <property type="component" value="Unassembled WGS sequence"/>
</dbReference>
<dbReference type="Pfam" id="PF02771">
    <property type="entry name" value="Acyl-CoA_dh_N"/>
    <property type="match status" value="1"/>
</dbReference>
<dbReference type="InterPro" id="IPR013107">
    <property type="entry name" value="Acyl-CoA_DH_C"/>
</dbReference>
<reference evidence="6 7" key="1">
    <citation type="submission" date="2016-10" db="EMBL/GenBank/DDBJ databases">
        <authorList>
            <person name="de Groot N.N."/>
        </authorList>
    </citation>
    <scope>NUCLEOTIDE SEQUENCE [LARGE SCALE GENOMIC DNA]</scope>
    <source>
        <strain evidence="6 7">DSM 44637</strain>
    </source>
</reference>
<dbReference type="InterPro" id="IPR037069">
    <property type="entry name" value="AcylCoA_DH/ox_N_sf"/>
</dbReference>
<keyword evidence="2" id="KW-0812">Transmembrane</keyword>
<evidence type="ECO:0000259" key="3">
    <source>
        <dbReference type="Pfam" id="PF02771"/>
    </source>
</evidence>
<evidence type="ECO:0000313" key="7">
    <source>
        <dbReference type="Proteomes" id="UP000199137"/>
    </source>
</evidence>
<keyword evidence="8" id="KW-1185">Reference proteome</keyword>
<accession>A0A1I5SB00</accession>
<keyword evidence="2" id="KW-1133">Transmembrane helix</keyword>
<dbReference type="OrthoDB" id="3402961at2"/>
<keyword evidence="1" id="KW-0560">Oxidoreductase</keyword>
<reference evidence="5 8" key="2">
    <citation type="submission" date="2020-01" db="EMBL/GenBank/DDBJ databases">
        <title>Insect and environment-associated Actinomycetes.</title>
        <authorList>
            <person name="Currrie C."/>
            <person name="Chevrette M."/>
            <person name="Carlson C."/>
            <person name="Stubbendieck R."/>
            <person name="Wendt-Pienkowski E."/>
        </authorList>
    </citation>
    <scope>NUCLEOTIDE SEQUENCE [LARGE SCALE GENOMIC DNA]</scope>
    <source>
        <strain evidence="5 8">SID8386</strain>
    </source>
</reference>
<dbReference type="InterPro" id="IPR046373">
    <property type="entry name" value="Acyl-CoA_Oxase/DH_mid-dom_sf"/>
</dbReference>
<evidence type="ECO:0000313" key="8">
    <source>
        <dbReference type="Proteomes" id="UP000470404"/>
    </source>
</evidence>
<sequence>MTVTVERARSRTEVLAAAAALAPQISDRALEGERGGRVPPDLLSAISDAGLLDLLLPESLGGLEMDPVTVLETIREISRADGSAGFAALSLNATFFVAWLEPEVARSILAARPRAVATVFAPLGKAEPRPDGGLLVNGRWPFNTGARNASWFANGVMVQDGGKPAIVAPGRPDWRLVFVPASDVDVLDTWHVAGLKGTGSNDVSVSDLVVAPEYTANPIFERARHEGAIFNWSFFALMGVLFAGFPLGIARRALDEFRELAPNKSRGSRPLAEEQSVQIAYARAEAGLRSAEAYARDVLGTAWERTLAGDETTMADRASVRLATGQAIRTGVDVVNTVFQLAGGGALFDRSPIQRCWRDINAGSHHGYFSEYHETRVGRSLFGLPVPDPWMM</sequence>
<dbReference type="GO" id="GO:0006552">
    <property type="term" value="P:L-leucine catabolic process"/>
    <property type="evidence" value="ECO:0007669"/>
    <property type="project" value="TreeGrafter"/>
</dbReference>
<dbReference type="Proteomes" id="UP000199137">
    <property type="component" value="Unassembled WGS sequence"/>
</dbReference>
<dbReference type="PANTHER" id="PTHR43884:SF12">
    <property type="entry name" value="ISOVALERYL-COA DEHYDROGENASE, MITOCHONDRIAL-RELATED"/>
    <property type="match status" value="1"/>
</dbReference>